<dbReference type="OrthoDB" id="3469466at2759"/>
<organism evidence="1 2">
    <name type="scientific">Botryotinia convoluta</name>
    <dbReference type="NCBI Taxonomy" id="54673"/>
    <lineage>
        <taxon>Eukaryota</taxon>
        <taxon>Fungi</taxon>
        <taxon>Dikarya</taxon>
        <taxon>Ascomycota</taxon>
        <taxon>Pezizomycotina</taxon>
        <taxon>Leotiomycetes</taxon>
        <taxon>Helotiales</taxon>
        <taxon>Sclerotiniaceae</taxon>
        <taxon>Botryotinia</taxon>
    </lineage>
</organism>
<gene>
    <name evidence="1" type="ORF">BCON_0195g00180</name>
</gene>
<dbReference type="AlphaFoldDB" id="A0A4Z1HRV2"/>
<protein>
    <submittedName>
        <fullName evidence="1">Uncharacterized protein</fullName>
    </submittedName>
</protein>
<dbReference type="EMBL" id="PQXN01000195">
    <property type="protein sequence ID" value="TGO49962.1"/>
    <property type="molecule type" value="Genomic_DNA"/>
</dbReference>
<sequence length="412" mass="47001">MNLSVKSRLFINSPFFPKRSVYSQMYTTRNAMGNIISGSYYELVINESAVNHMISTIFSTSKESRWAALDYFCLCPPLANSRHIRVSPDHDFLFFHAGREIRDINMLAAILHDIKAYDPRDQGLKHLAIHGDTLFPDRQPFTGEVGINGLHRTIDSTNGGGAGKIALSHPIAQASLTDILGTKLRTLWCVEKMYTRTRVYGPTRFHQPCMAPQWKETLPMLPPMSTLGISYLNFEWFENDPRPVEPDICRMPFVKDPRRYHHSWKAFEEALGVRHATPFRVYVCIASELAIAELWGRRVEPTGLELGLHQLVKSNRRTEQEEWATIIDYWVNLFNENPSPGGTKFDESGFRERMVKADRDHMTAIGMWLFPEEAFGQVNNDNFDEVYNVYGMGVKSSVTPGLALFDLTSLSL</sequence>
<evidence type="ECO:0000313" key="1">
    <source>
        <dbReference type="EMBL" id="TGO49962.1"/>
    </source>
</evidence>
<evidence type="ECO:0000313" key="2">
    <source>
        <dbReference type="Proteomes" id="UP000297527"/>
    </source>
</evidence>
<comment type="caution">
    <text evidence="1">The sequence shown here is derived from an EMBL/GenBank/DDBJ whole genome shotgun (WGS) entry which is preliminary data.</text>
</comment>
<keyword evidence="2" id="KW-1185">Reference proteome</keyword>
<proteinExistence type="predicted"/>
<dbReference type="Proteomes" id="UP000297527">
    <property type="component" value="Unassembled WGS sequence"/>
</dbReference>
<name>A0A4Z1HRV2_9HELO</name>
<reference evidence="1 2" key="1">
    <citation type="submission" date="2017-12" db="EMBL/GenBank/DDBJ databases">
        <title>Comparative genomics of Botrytis spp.</title>
        <authorList>
            <person name="Valero-Jimenez C.A."/>
            <person name="Tapia P."/>
            <person name="Veloso J."/>
            <person name="Silva-Moreno E."/>
            <person name="Staats M."/>
            <person name="Valdes J.H."/>
            <person name="Van Kan J.A.L."/>
        </authorList>
    </citation>
    <scope>NUCLEOTIDE SEQUENCE [LARGE SCALE GENOMIC DNA]</scope>
    <source>
        <strain evidence="1 2">MUCL11595</strain>
    </source>
</reference>
<accession>A0A4Z1HRV2</accession>